<dbReference type="AlphaFoldDB" id="A0A1T0CM36"/>
<reference evidence="1 2" key="1">
    <citation type="submission" date="2017-02" db="EMBL/GenBank/DDBJ databases">
        <title>Draft genome sequence of Moraxella pluranimalium CCUG 54913T type strain.</title>
        <authorList>
            <person name="Salva-Serra F."/>
            <person name="Engstrom-Jakobsson H."/>
            <person name="Thorell K."/>
            <person name="Jaen-Luchoro D."/>
            <person name="Gonzales-Siles L."/>
            <person name="Karlsson R."/>
            <person name="Yazdan S."/>
            <person name="Boulund F."/>
            <person name="Johnning A."/>
            <person name="Engstrand L."/>
            <person name="Kristiansson E."/>
            <person name="Moore E."/>
        </authorList>
    </citation>
    <scope>NUCLEOTIDE SEQUENCE [LARGE SCALE GENOMIC DNA]</scope>
    <source>
        <strain evidence="1 2">CCUG 54913</strain>
    </source>
</reference>
<name>A0A1T0CM36_9GAMM</name>
<dbReference type="Proteomes" id="UP000189800">
    <property type="component" value="Unassembled WGS sequence"/>
</dbReference>
<sequence>MGYLRWAEGKPCHLLKLIFILAYFACLSNPLFSQIRPSINQLFKIRIIFHQFLQNNLPKLVKIEQITKKLADKSLFLG</sequence>
<dbReference type="EMBL" id="MUYU01000017">
    <property type="protein sequence ID" value="OOS23407.1"/>
    <property type="molecule type" value="Genomic_DNA"/>
</dbReference>
<protein>
    <submittedName>
        <fullName evidence="1">Uncharacterized protein</fullName>
    </submittedName>
</protein>
<evidence type="ECO:0000313" key="2">
    <source>
        <dbReference type="Proteomes" id="UP000189800"/>
    </source>
</evidence>
<keyword evidence="2" id="KW-1185">Reference proteome</keyword>
<comment type="caution">
    <text evidence="1">The sequence shown here is derived from an EMBL/GenBank/DDBJ whole genome shotgun (WGS) entry which is preliminary data.</text>
</comment>
<dbReference type="STRING" id="470453.B0680_07500"/>
<evidence type="ECO:0000313" key="1">
    <source>
        <dbReference type="EMBL" id="OOS23407.1"/>
    </source>
</evidence>
<proteinExistence type="predicted"/>
<gene>
    <name evidence="1" type="ORF">B0680_07500</name>
</gene>
<organism evidence="1 2">
    <name type="scientific">Moraxella pluranimalium</name>
    <dbReference type="NCBI Taxonomy" id="470453"/>
    <lineage>
        <taxon>Bacteria</taxon>
        <taxon>Pseudomonadati</taxon>
        <taxon>Pseudomonadota</taxon>
        <taxon>Gammaproteobacteria</taxon>
        <taxon>Moraxellales</taxon>
        <taxon>Moraxellaceae</taxon>
        <taxon>Moraxella</taxon>
    </lineage>
</organism>
<accession>A0A1T0CM36</accession>